<organism evidence="2 3">
    <name type="scientific">Tepidimicrobium xylanilyticum</name>
    <dbReference type="NCBI Taxonomy" id="1123352"/>
    <lineage>
        <taxon>Bacteria</taxon>
        <taxon>Bacillati</taxon>
        <taxon>Bacillota</taxon>
        <taxon>Tissierellia</taxon>
        <taxon>Tissierellales</taxon>
        <taxon>Tepidimicrobiaceae</taxon>
        <taxon>Tepidimicrobium</taxon>
    </lineage>
</organism>
<name>A0A1H2SWJ6_9FIRM</name>
<dbReference type="EMBL" id="FNNG01000002">
    <property type="protein sequence ID" value="SDW36066.1"/>
    <property type="molecule type" value="Genomic_DNA"/>
</dbReference>
<evidence type="ECO:0000313" key="3">
    <source>
        <dbReference type="Proteomes" id="UP000198828"/>
    </source>
</evidence>
<dbReference type="Proteomes" id="UP000198828">
    <property type="component" value="Unassembled WGS sequence"/>
</dbReference>
<keyword evidence="3" id="KW-1185">Reference proteome</keyword>
<proteinExistence type="predicted"/>
<protein>
    <submittedName>
        <fullName evidence="2">Uncharacterized protein</fullName>
    </submittedName>
</protein>
<sequence length="133" mass="15163">MFRLLMEQMLDTIEILLQTMCTLHLLFRKGGNLLFQRHADTRSNELGTNVHGLFAAIIVEEAESTWFDPVTGEPLESGLFADIYHPTKPTFMEYIVFFHDKMEIKDKNGETPINPNTNLPSSAIGVSYRSEPM</sequence>
<dbReference type="AlphaFoldDB" id="A0A1H2SWJ6"/>
<evidence type="ECO:0000313" key="2">
    <source>
        <dbReference type="EMBL" id="SDW36066.1"/>
    </source>
</evidence>
<evidence type="ECO:0000256" key="1">
    <source>
        <dbReference type="SAM" id="MobiDB-lite"/>
    </source>
</evidence>
<dbReference type="OrthoDB" id="9757546at2"/>
<dbReference type="RefSeq" id="WP_093750683.1">
    <property type="nucleotide sequence ID" value="NZ_FNNG01000002.1"/>
</dbReference>
<feature type="compositionally biased region" description="Polar residues" evidence="1">
    <location>
        <begin position="111"/>
        <end position="121"/>
    </location>
</feature>
<reference evidence="2 3" key="1">
    <citation type="submission" date="2016-10" db="EMBL/GenBank/DDBJ databases">
        <authorList>
            <person name="de Groot N.N."/>
        </authorList>
    </citation>
    <scope>NUCLEOTIDE SEQUENCE [LARGE SCALE GENOMIC DNA]</scope>
    <source>
        <strain evidence="2 3">DSM 23310</strain>
    </source>
</reference>
<accession>A0A1H2SWJ6</accession>
<feature type="region of interest" description="Disordered" evidence="1">
    <location>
        <begin position="109"/>
        <end position="133"/>
    </location>
</feature>
<gene>
    <name evidence="2" type="ORF">SAMN05660923_00569</name>
</gene>